<keyword evidence="6" id="KW-0812">Transmembrane</keyword>
<evidence type="ECO:0000256" key="2">
    <source>
        <dbReference type="ARBA" id="ARBA00022630"/>
    </source>
</evidence>
<feature type="domain" description="FAD-binding" evidence="7">
    <location>
        <begin position="19"/>
        <end position="361"/>
    </location>
</feature>
<reference evidence="8 9" key="1">
    <citation type="submission" date="2017-05" db="EMBL/GenBank/DDBJ databases">
        <title>Complete and WGS of Bordetella genogroups.</title>
        <authorList>
            <person name="Spilker T."/>
            <person name="LiPuma J."/>
        </authorList>
    </citation>
    <scope>NUCLEOTIDE SEQUENCE [LARGE SCALE GENOMIC DNA]</scope>
    <source>
        <strain evidence="8 9">AU7206</strain>
    </source>
</reference>
<evidence type="ECO:0000256" key="3">
    <source>
        <dbReference type="ARBA" id="ARBA00022827"/>
    </source>
</evidence>
<dbReference type="AlphaFoldDB" id="A0A1W6ZA23"/>
<dbReference type="Proteomes" id="UP000194161">
    <property type="component" value="Chromosome"/>
</dbReference>
<dbReference type="OrthoDB" id="9147239at2"/>
<accession>A0A1W6ZA23</accession>
<keyword evidence="6" id="KW-1133">Transmembrane helix</keyword>
<dbReference type="KEGG" id="bgm:CAL15_04425"/>
<dbReference type="PANTHER" id="PTHR13789">
    <property type="entry name" value="MONOOXYGENASE"/>
    <property type="match status" value="1"/>
</dbReference>
<evidence type="ECO:0000313" key="9">
    <source>
        <dbReference type="Proteomes" id="UP000194161"/>
    </source>
</evidence>
<evidence type="ECO:0000256" key="6">
    <source>
        <dbReference type="SAM" id="Phobius"/>
    </source>
</evidence>
<dbReference type="Gene3D" id="3.50.50.60">
    <property type="entry name" value="FAD/NAD(P)-binding domain"/>
    <property type="match status" value="1"/>
</dbReference>
<organism evidence="8 9">
    <name type="scientific">Bordetella genomosp. 13</name>
    <dbReference type="NCBI Taxonomy" id="463040"/>
    <lineage>
        <taxon>Bacteria</taxon>
        <taxon>Pseudomonadati</taxon>
        <taxon>Pseudomonadota</taxon>
        <taxon>Betaproteobacteria</taxon>
        <taxon>Burkholderiales</taxon>
        <taxon>Alcaligenaceae</taxon>
        <taxon>Bordetella</taxon>
    </lineage>
</organism>
<dbReference type="SUPFAM" id="SSF51905">
    <property type="entry name" value="FAD/NAD(P)-binding domain"/>
    <property type="match status" value="1"/>
</dbReference>
<evidence type="ECO:0000256" key="1">
    <source>
        <dbReference type="ARBA" id="ARBA00001974"/>
    </source>
</evidence>
<dbReference type="GO" id="GO:0004497">
    <property type="term" value="F:monooxygenase activity"/>
    <property type="evidence" value="ECO:0007669"/>
    <property type="project" value="UniProtKB-KW"/>
</dbReference>
<evidence type="ECO:0000259" key="7">
    <source>
        <dbReference type="Pfam" id="PF01494"/>
    </source>
</evidence>
<evidence type="ECO:0000256" key="5">
    <source>
        <dbReference type="ARBA" id="ARBA00023033"/>
    </source>
</evidence>
<keyword evidence="4" id="KW-0560">Oxidoreductase</keyword>
<evidence type="ECO:0000256" key="4">
    <source>
        <dbReference type="ARBA" id="ARBA00023002"/>
    </source>
</evidence>
<feature type="transmembrane region" description="Helical" evidence="6">
    <location>
        <begin position="18"/>
        <end position="36"/>
    </location>
</feature>
<keyword evidence="3" id="KW-0274">FAD</keyword>
<dbReference type="EMBL" id="CP021111">
    <property type="protein sequence ID" value="ARP93694.1"/>
    <property type="molecule type" value="Genomic_DNA"/>
</dbReference>
<dbReference type="InterPro" id="IPR036188">
    <property type="entry name" value="FAD/NAD-bd_sf"/>
</dbReference>
<evidence type="ECO:0000313" key="8">
    <source>
        <dbReference type="EMBL" id="ARP93694.1"/>
    </source>
</evidence>
<dbReference type="Pfam" id="PF01494">
    <property type="entry name" value="FAD_binding_3"/>
    <property type="match status" value="1"/>
</dbReference>
<dbReference type="STRING" id="463040.CAL15_04425"/>
<dbReference type="SUPFAM" id="SSF54373">
    <property type="entry name" value="FAD-linked reductases, C-terminal domain"/>
    <property type="match status" value="1"/>
</dbReference>
<proteinExistence type="predicted"/>
<comment type="cofactor">
    <cofactor evidence="1">
        <name>FAD</name>
        <dbReference type="ChEBI" id="CHEBI:57692"/>
    </cofactor>
</comment>
<protein>
    <submittedName>
        <fullName evidence="8">Monooxygenase</fullName>
    </submittedName>
</protein>
<keyword evidence="9" id="KW-1185">Reference proteome</keyword>
<dbReference type="InterPro" id="IPR002938">
    <property type="entry name" value="FAD-bd"/>
</dbReference>
<dbReference type="PANTHER" id="PTHR13789:SF318">
    <property type="entry name" value="GERANYLGERANYL DIPHOSPHATE REDUCTASE"/>
    <property type="match status" value="1"/>
</dbReference>
<sequence length="410" mass="44759">MTSSEQATGRLAGNAKPSILIAGAGLGGLTAALALLRRGYRVRVLEQAAELREIGAGIQLSANANRALYRLGLGDALASVAGSTAGKRIRLWSTGQTWPLFDLGGESLQRYGYPYHTIYRADLHRVLADALLAADPQAVVLGARVESLEQDESGVTVRLTDGASHRADLLVGADGVHSCVRSALFGADRATFSGTLAWRGVIPAHKLPAHLREPYAVNWVGPGAHVIHYPLRRGELVNFVGILERDDWQVESWTERGSVAECQADFAGWHEDVQTLIGALDEPYKWALMLREPLQQWTVGRVTLLGDACHPTLPMLASGAAMAIEDGYVLARALDEVADPLEALQRYEAARKERATRVVRGSAENAKRFHNPALAHAEGAAQYVDREWSEARVRERYEWLFTYNVDEAVI</sequence>
<dbReference type="PRINTS" id="PR00420">
    <property type="entry name" value="RNGMNOXGNASE"/>
</dbReference>
<keyword evidence="5 8" id="KW-0503">Monooxygenase</keyword>
<name>A0A1W6ZA23_9BORD</name>
<keyword evidence="2" id="KW-0285">Flavoprotein</keyword>
<dbReference type="GO" id="GO:0071949">
    <property type="term" value="F:FAD binding"/>
    <property type="evidence" value="ECO:0007669"/>
    <property type="project" value="InterPro"/>
</dbReference>
<dbReference type="InterPro" id="IPR050493">
    <property type="entry name" value="FAD-dep_Monooxygenase_BioMet"/>
</dbReference>
<keyword evidence="6" id="KW-0472">Membrane</keyword>
<gene>
    <name evidence="8" type="ORF">CAL15_04425</name>
</gene>